<reference key="1">
    <citation type="submission" date="2010-09" db="EMBL/GenBank/DDBJ databases">
        <title>Complete genome sequence of Burkholderia rhizoxinica, the endosymbiont of the phytopathogenic fungus Rhizopus microsporus.</title>
        <authorList>
            <person name="Lackner G."/>
            <person name="Moebius N."/>
            <person name="Partida-Martinez L.P."/>
            <person name="Hertweck C."/>
        </authorList>
    </citation>
    <scope>NUCLEOTIDE SEQUENCE</scope>
    <source>
        <strain>HKI 454</strain>
    </source>
</reference>
<name>E5AW52_MYCRK</name>
<protein>
    <submittedName>
        <fullName evidence="1">Uncharacterized protein</fullName>
    </submittedName>
</protein>
<reference evidence="1 2" key="2">
    <citation type="journal article" date="2011" name="J. Bacteriol.">
        <title>Complete genome sequence of Burkholderia rhizoxinica, an endosymbiont of Rhizopus microsporus.</title>
        <authorList>
            <person name="Lackner G."/>
            <person name="Moebius N."/>
            <person name="Partida-Martinez L."/>
            <person name="Hertweck C."/>
        </authorList>
    </citation>
    <scope>NUCLEOTIDE SEQUENCE [LARGE SCALE GENOMIC DNA]</scope>
    <source>
        <strain evidence="2">DSM 19002 / CIP 109453 / HKI 454</strain>
        <plasmid evidence="1 2">pBRH02</plasmid>
    </source>
</reference>
<dbReference type="EMBL" id="FR687361">
    <property type="protein sequence ID" value="CBW77354.1"/>
    <property type="molecule type" value="Genomic_DNA"/>
</dbReference>
<evidence type="ECO:0000313" key="1">
    <source>
        <dbReference type="EMBL" id="CBW77354.1"/>
    </source>
</evidence>
<dbReference type="KEGG" id="brh:RBRH_00762"/>
<dbReference type="HOGENOM" id="CLU_3248535_0_0_4"/>
<keyword evidence="1" id="KW-0614">Plasmid</keyword>
<dbReference type="AlphaFoldDB" id="E5AW52"/>
<sequence length="42" mass="4243">MPLLSPLHPSTQGVVTMNALAQTEVIAIETAAPLKAADPTSG</sequence>
<geneLocation type="plasmid" evidence="1 2">
    <name>pBRH02</name>
</geneLocation>
<organism evidence="1 2">
    <name type="scientific">Mycetohabitans rhizoxinica (strain DSM 19002 / CIP 109453 / HKI 454)</name>
    <name type="common">Paraburkholderia rhizoxinica</name>
    <dbReference type="NCBI Taxonomy" id="882378"/>
    <lineage>
        <taxon>Bacteria</taxon>
        <taxon>Pseudomonadati</taxon>
        <taxon>Pseudomonadota</taxon>
        <taxon>Betaproteobacteria</taxon>
        <taxon>Burkholderiales</taxon>
        <taxon>Burkholderiaceae</taxon>
        <taxon>Mycetohabitans</taxon>
    </lineage>
</organism>
<accession>E5AW52</accession>
<evidence type="ECO:0000313" key="2">
    <source>
        <dbReference type="Proteomes" id="UP000007437"/>
    </source>
</evidence>
<dbReference type="Proteomes" id="UP000007437">
    <property type="component" value="Plasmid pBRH02"/>
</dbReference>
<proteinExistence type="predicted"/>
<gene>
    <name evidence="1" type="ordered locus">RBRH_00762</name>
</gene>